<keyword evidence="7 12" id="KW-0862">Zinc</keyword>
<dbReference type="GO" id="GO:0006302">
    <property type="term" value="P:double-strand break repair"/>
    <property type="evidence" value="ECO:0007669"/>
    <property type="project" value="InterPro"/>
</dbReference>
<keyword evidence="2 12" id="KW-0235">DNA replication</keyword>
<dbReference type="InterPro" id="IPR041222">
    <property type="entry name" value="PriA_3primeBD"/>
</dbReference>
<dbReference type="GO" id="GO:0043138">
    <property type="term" value="F:3'-5' DNA helicase activity"/>
    <property type="evidence" value="ECO:0007669"/>
    <property type="project" value="UniProtKB-EC"/>
</dbReference>
<organism evidence="15 16">
    <name type="scientific">Pelolinea submarina</name>
    <dbReference type="NCBI Taxonomy" id="913107"/>
    <lineage>
        <taxon>Bacteria</taxon>
        <taxon>Bacillati</taxon>
        <taxon>Chloroflexota</taxon>
        <taxon>Anaerolineae</taxon>
        <taxon>Anaerolineales</taxon>
        <taxon>Anaerolineaceae</taxon>
        <taxon>Pelolinea</taxon>
    </lineage>
</organism>
<dbReference type="Pfam" id="PF18074">
    <property type="entry name" value="PriA_C"/>
    <property type="match status" value="1"/>
</dbReference>
<dbReference type="GO" id="GO:0005524">
    <property type="term" value="F:ATP binding"/>
    <property type="evidence" value="ECO:0007669"/>
    <property type="project" value="UniProtKB-UniRule"/>
</dbReference>
<evidence type="ECO:0000256" key="11">
    <source>
        <dbReference type="ARBA" id="ARBA00048988"/>
    </source>
</evidence>
<dbReference type="PROSITE" id="PS51192">
    <property type="entry name" value="HELICASE_ATP_BIND_1"/>
    <property type="match status" value="1"/>
</dbReference>
<gene>
    <name evidence="12" type="primary">priA</name>
    <name evidence="15" type="ORF">DFR64_1841</name>
</gene>
<dbReference type="InterPro" id="IPR041236">
    <property type="entry name" value="PriA_C"/>
</dbReference>
<comment type="catalytic activity">
    <reaction evidence="12">
        <text>Couples ATP hydrolysis with the unwinding of duplex DNA by translocating in the 3'-5' direction.</text>
        <dbReference type="EC" id="5.6.2.4"/>
    </reaction>
</comment>
<dbReference type="Pfam" id="PF00270">
    <property type="entry name" value="DEAD"/>
    <property type="match status" value="1"/>
</dbReference>
<dbReference type="SMART" id="SM00487">
    <property type="entry name" value="DEXDc"/>
    <property type="match status" value="1"/>
</dbReference>
<dbReference type="PANTHER" id="PTHR30580">
    <property type="entry name" value="PRIMOSOMAL PROTEIN N"/>
    <property type="match status" value="1"/>
</dbReference>
<reference evidence="15 16" key="1">
    <citation type="submission" date="2018-08" db="EMBL/GenBank/DDBJ databases">
        <title>Genomic Encyclopedia of Type Strains, Phase IV (KMG-IV): sequencing the most valuable type-strain genomes for metagenomic binning, comparative biology and taxonomic classification.</title>
        <authorList>
            <person name="Goeker M."/>
        </authorList>
    </citation>
    <scope>NUCLEOTIDE SEQUENCE [LARGE SCALE GENOMIC DNA]</scope>
    <source>
        <strain evidence="15 16">DSM 23923</strain>
    </source>
</reference>
<dbReference type="PANTHER" id="PTHR30580:SF0">
    <property type="entry name" value="PRIMOSOMAL PROTEIN N"/>
    <property type="match status" value="1"/>
</dbReference>
<dbReference type="InterPro" id="IPR005259">
    <property type="entry name" value="PriA"/>
</dbReference>
<dbReference type="FunFam" id="3.40.1440.60:FF:000001">
    <property type="entry name" value="Primosomal protein N"/>
    <property type="match status" value="1"/>
</dbReference>
<evidence type="ECO:0000313" key="15">
    <source>
        <dbReference type="EMBL" id="REG08474.1"/>
    </source>
</evidence>
<dbReference type="SMART" id="SM00490">
    <property type="entry name" value="HELICc"/>
    <property type="match status" value="1"/>
</dbReference>
<dbReference type="InterPro" id="IPR040498">
    <property type="entry name" value="PriA_CRR"/>
</dbReference>
<dbReference type="GO" id="GO:0016887">
    <property type="term" value="F:ATP hydrolysis activity"/>
    <property type="evidence" value="ECO:0007669"/>
    <property type="project" value="RHEA"/>
</dbReference>
<dbReference type="GO" id="GO:0006310">
    <property type="term" value="P:DNA recombination"/>
    <property type="evidence" value="ECO:0007669"/>
    <property type="project" value="InterPro"/>
</dbReference>
<accession>A0A347ZNJ0</accession>
<protein>
    <recommendedName>
        <fullName evidence="12">Replication restart protein PriA</fullName>
    </recommendedName>
    <alternativeName>
        <fullName evidence="12">ATP-dependent DNA helicase PriA</fullName>
        <ecNumber evidence="12">5.6.2.4</ecNumber>
    </alternativeName>
    <alternativeName>
        <fullName evidence="12">DNA 3'-5' helicase PriA</fullName>
    </alternativeName>
</protein>
<keyword evidence="8 12" id="KW-0067">ATP-binding</keyword>
<dbReference type="Pfam" id="PF17764">
    <property type="entry name" value="PriA_3primeBD"/>
    <property type="match status" value="1"/>
</dbReference>
<evidence type="ECO:0000256" key="4">
    <source>
        <dbReference type="ARBA" id="ARBA00022741"/>
    </source>
</evidence>
<evidence type="ECO:0000256" key="7">
    <source>
        <dbReference type="ARBA" id="ARBA00022833"/>
    </source>
</evidence>
<dbReference type="Pfam" id="PF18319">
    <property type="entry name" value="Zn_ribbon_PriA"/>
    <property type="match status" value="1"/>
</dbReference>
<keyword evidence="4 12" id="KW-0547">Nucleotide-binding</keyword>
<comment type="function">
    <text evidence="12">Initiates the restart of stalled replication forks, which reloads the replicative helicase on sites other than the origin of replication. Recognizes and binds to abandoned replication forks and remodels them to uncover a helicase loading site. Promotes assembly of the primosome at these replication forks.</text>
</comment>
<dbReference type="PROSITE" id="PS51194">
    <property type="entry name" value="HELICASE_CTER"/>
    <property type="match status" value="1"/>
</dbReference>
<comment type="cofactor">
    <cofactor evidence="12">
        <name>Zn(2+)</name>
        <dbReference type="ChEBI" id="CHEBI:29105"/>
    </cofactor>
    <text evidence="12">Binds 2 zinc ions per subunit.</text>
</comment>
<keyword evidence="6 12" id="KW-0347">Helicase</keyword>
<dbReference type="Proteomes" id="UP000256388">
    <property type="component" value="Unassembled WGS sequence"/>
</dbReference>
<feature type="binding site" evidence="12">
    <location>
        <position position="551"/>
    </location>
    <ligand>
        <name>Zn(2+)</name>
        <dbReference type="ChEBI" id="CHEBI:29105"/>
        <label>2</label>
    </ligand>
</feature>
<comment type="similarity">
    <text evidence="12">Belongs to the helicase family. PriA subfamily.</text>
</comment>
<dbReference type="Gene3D" id="3.40.1440.60">
    <property type="entry name" value="PriA, 3(prime) DNA-binding domain"/>
    <property type="match status" value="1"/>
</dbReference>
<dbReference type="CDD" id="cd18804">
    <property type="entry name" value="SF2_C_priA"/>
    <property type="match status" value="1"/>
</dbReference>
<keyword evidence="1 12" id="KW-0639">Primosome</keyword>
<dbReference type="InterPro" id="IPR014001">
    <property type="entry name" value="Helicase_ATP-bd"/>
</dbReference>
<dbReference type="GO" id="GO:0006270">
    <property type="term" value="P:DNA replication initiation"/>
    <property type="evidence" value="ECO:0007669"/>
    <property type="project" value="TreeGrafter"/>
</dbReference>
<comment type="catalytic activity">
    <reaction evidence="11 12">
        <text>ATP + H2O = ADP + phosphate + H(+)</text>
        <dbReference type="Rhea" id="RHEA:13065"/>
        <dbReference type="ChEBI" id="CHEBI:15377"/>
        <dbReference type="ChEBI" id="CHEBI:15378"/>
        <dbReference type="ChEBI" id="CHEBI:30616"/>
        <dbReference type="ChEBI" id="CHEBI:43474"/>
        <dbReference type="ChEBI" id="CHEBI:456216"/>
        <dbReference type="EC" id="5.6.2.4"/>
    </reaction>
</comment>
<dbReference type="AlphaFoldDB" id="A0A347ZNJ0"/>
<keyword evidence="5 12" id="KW-0378">Hydrolase</keyword>
<dbReference type="RefSeq" id="WP_116225128.1">
    <property type="nucleotide sequence ID" value="NZ_AP018437.1"/>
</dbReference>
<feature type="binding site" evidence="12">
    <location>
        <position position="572"/>
    </location>
    <ligand>
        <name>Zn(2+)</name>
        <dbReference type="ChEBI" id="CHEBI:29105"/>
        <label>2</label>
    </ligand>
</feature>
<evidence type="ECO:0000259" key="13">
    <source>
        <dbReference type="PROSITE" id="PS51192"/>
    </source>
</evidence>
<dbReference type="InterPro" id="IPR001650">
    <property type="entry name" value="Helicase_C-like"/>
</dbReference>
<dbReference type="GO" id="GO:0003677">
    <property type="term" value="F:DNA binding"/>
    <property type="evidence" value="ECO:0007669"/>
    <property type="project" value="UniProtKB-UniRule"/>
</dbReference>
<dbReference type="OrthoDB" id="9759544at2"/>
<evidence type="ECO:0000256" key="6">
    <source>
        <dbReference type="ARBA" id="ARBA00022806"/>
    </source>
</evidence>
<dbReference type="Gene3D" id="3.40.50.300">
    <property type="entry name" value="P-loop containing nucleotide triphosphate hydrolases"/>
    <property type="match status" value="2"/>
</dbReference>
<keyword evidence="10 12" id="KW-0413">Isomerase</keyword>
<dbReference type="InterPro" id="IPR042115">
    <property type="entry name" value="PriA_3primeBD_sf"/>
</dbReference>
<dbReference type="FunFam" id="3.40.50.300:FF:000489">
    <property type="entry name" value="Primosome assembly protein PriA"/>
    <property type="match status" value="1"/>
</dbReference>
<evidence type="ECO:0000313" key="16">
    <source>
        <dbReference type="Proteomes" id="UP000256388"/>
    </source>
</evidence>
<dbReference type="GO" id="GO:0008270">
    <property type="term" value="F:zinc ion binding"/>
    <property type="evidence" value="ECO:0007669"/>
    <property type="project" value="UniProtKB-UniRule"/>
</dbReference>
<sequence length="828" mass="92432">MLGFAQVAVNVPGVQDHFDYRIPEQLIGTLDSGWLVEVPFGSQMVQAIVLRLKAASDILETRLIENVLEDAPVVTAQQITLAEWLSEHYFYPLSSYLFAMLPPGLGQRADTLYRINPVIPQADQPLSPLQRRILAQLTEKGPLRGRQLDTAFRQVDWRASARTLVRKGYLNTQAVLPGPAVSSKHIRAVRALVNPQELEDRHDLLGRPDSAAYERRLAAMRVLVNEPQEMDVSWVYASSGANASDLRYLEKQGLVSFGEQQVWRNPLADRETAADIVPQLTADQASVWKALSQLMQSGSYAKPVLLKGVTGSGKTELYLRAIDACLRAGRQALVLVPEISMTPQTIERFVARFPGRVGVVHSKLSSGERYDTWQRARTADFSIAIGPRSALFTPFPNIGVIVVDECHDDSFYQTEMGPYYHAVQAAAELGRLSNAQVIFGSATPTVTMAFRAQHENWPKLELPRRVLAHRQTTAGKAVKPAVHVDSLPLPKVDVVDMRTELKQGNTAIFSRALQQELGEVLDAGQQAILLLNRRGSASYVFCRDCGHSLRCPRCDFPLTFHRTSTGLVCHTCGYTRKMPQKCPNCGSGKIKQFGLGTEKVETELQRAFPSARLLRWDADTAKGKDSQDIILSHFRQHNADILIGTQMLAKGLDLPLVTLVGVVLADVGLNFPDYRTAERAFQLLTQVAGRAGRSALGGRVLVQTFQPEHYAIRFAAQHDFTGFYAYELEQRRRLSYPPFVRMLRFEARERDNDTAREKAQGLAGRLRALMQRSDDRTLNLTGPLPPYFARQNGQYRWQLILKGMRPETLLQGQDFSGFIVEVDPPSLL</sequence>
<comment type="subunit">
    <text evidence="12">Component of the replication restart primosome.</text>
</comment>
<dbReference type="InterPro" id="IPR027417">
    <property type="entry name" value="P-loop_NTPase"/>
</dbReference>
<evidence type="ECO:0000256" key="1">
    <source>
        <dbReference type="ARBA" id="ARBA00022515"/>
    </source>
</evidence>
<feature type="binding site" evidence="12">
    <location>
        <position position="582"/>
    </location>
    <ligand>
        <name>Zn(2+)</name>
        <dbReference type="ChEBI" id="CHEBI:29105"/>
        <label>1</label>
    </ligand>
</feature>
<feature type="binding site" evidence="12">
    <location>
        <position position="569"/>
    </location>
    <ligand>
        <name>Zn(2+)</name>
        <dbReference type="ChEBI" id="CHEBI:29105"/>
        <label>2</label>
    </ligand>
</feature>
<feature type="domain" description="Helicase ATP-binding" evidence="13">
    <location>
        <begin position="295"/>
        <end position="445"/>
    </location>
</feature>
<feature type="domain" description="Helicase C-terminal" evidence="14">
    <location>
        <begin position="577"/>
        <end position="747"/>
    </location>
</feature>
<feature type="binding site" evidence="12">
    <location>
        <position position="542"/>
    </location>
    <ligand>
        <name>Zn(2+)</name>
        <dbReference type="ChEBI" id="CHEBI:29105"/>
        <label>1</label>
    </ligand>
</feature>
<dbReference type="Pfam" id="PF00271">
    <property type="entry name" value="Helicase_C"/>
    <property type="match status" value="1"/>
</dbReference>
<dbReference type="GO" id="GO:1990077">
    <property type="term" value="C:primosome complex"/>
    <property type="evidence" value="ECO:0007669"/>
    <property type="project" value="UniProtKB-UniRule"/>
</dbReference>
<dbReference type="NCBIfam" id="TIGR00595">
    <property type="entry name" value="priA"/>
    <property type="match status" value="1"/>
</dbReference>
<dbReference type="HAMAP" id="MF_00983">
    <property type="entry name" value="PriA"/>
    <property type="match status" value="1"/>
</dbReference>
<dbReference type="EC" id="5.6.2.4" evidence="12"/>
<keyword evidence="3 12" id="KW-0479">Metal-binding</keyword>
<evidence type="ECO:0000259" key="14">
    <source>
        <dbReference type="PROSITE" id="PS51194"/>
    </source>
</evidence>
<evidence type="ECO:0000256" key="9">
    <source>
        <dbReference type="ARBA" id="ARBA00023125"/>
    </source>
</evidence>
<dbReference type="InterPro" id="IPR011545">
    <property type="entry name" value="DEAD/DEAH_box_helicase_dom"/>
</dbReference>
<proteinExistence type="inferred from homology"/>
<feature type="binding site" evidence="12">
    <location>
        <position position="545"/>
    </location>
    <ligand>
        <name>Zn(2+)</name>
        <dbReference type="ChEBI" id="CHEBI:29105"/>
        <label>1</label>
    </ligand>
</feature>
<evidence type="ECO:0000256" key="8">
    <source>
        <dbReference type="ARBA" id="ARBA00022840"/>
    </source>
</evidence>
<evidence type="ECO:0000256" key="3">
    <source>
        <dbReference type="ARBA" id="ARBA00022723"/>
    </source>
</evidence>
<keyword evidence="16" id="KW-1185">Reference proteome</keyword>
<dbReference type="EMBL" id="QUMS01000002">
    <property type="protein sequence ID" value="REG08474.1"/>
    <property type="molecule type" value="Genomic_DNA"/>
</dbReference>
<evidence type="ECO:0000256" key="5">
    <source>
        <dbReference type="ARBA" id="ARBA00022801"/>
    </source>
</evidence>
<name>A0A347ZNJ0_9CHLR</name>
<comment type="caution">
    <text evidence="15">The sequence shown here is derived from an EMBL/GenBank/DDBJ whole genome shotgun (WGS) entry which is preliminary data.</text>
</comment>
<feature type="binding site" evidence="12">
    <location>
        <position position="585"/>
    </location>
    <ligand>
        <name>Zn(2+)</name>
        <dbReference type="ChEBI" id="CHEBI:29105"/>
        <label>1</label>
    </ligand>
</feature>
<dbReference type="SUPFAM" id="SSF52540">
    <property type="entry name" value="P-loop containing nucleoside triphosphate hydrolases"/>
    <property type="match status" value="2"/>
</dbReference>
<evidence type="ECO:0000256" key="10">
    <source>
        <dbReference type="ARBA" id="ARBA00023235"/>
    </source>
</evidence>
<keyword evidence="9 12" id="KW-0238">DNA-binding</keyword>
<feature type="binding site" evidence="12">
    <location>
        <position position="554"/>
    </location>
    <ligand>
        <name>Zn(2+)</name>
        <dbReference type="ChEBI" id="CHEBI:29105"/>
        <label>2</label>
    </ligand>
</feature>
<evidence type="ECO:0000256" key="2">
    <source>
        <dbReference type="ARBA" id="ARBA00022705"/>
    </source>
</evidence>
<evidence type="ECO:0000256" key="12">
    <source>
        <dbReference type="HAMAP-Rule" id="MF_00983"/>
    </source>
</evidence>
<dbReference type="GO" id="GO:0006269">
    <property type="term" value="P:DNA replication, synthesis of primer"/>
    <property type="evidence" value="ECO:0007669"/>
    <property type="project" value="UniProtKB-KW"/>
</dbReference>